<dbReference type="PROSITE" id="PS51764">
    <property type="entry name" value="GH26"/>
    <property type="match status" value="1"/>
</dbReference>
<proteinExistence type="inferred from homology"/>
<feature type="domain" description="GH26" evidence="5">
    <location>
        <begin position="13"/>
        <end position="294"/>
    </location>
</feature>
<evidence type="ECO:0000256" key="2">
    <source>
        <dbReference type="ARBA" id="ARBA00022801"/>
    </source>
</evidence>
<dbReference type="AlphaFoldDB" id="A0A7R7EK69"/>
<dbReference type="GO" id="GO:0016985">
    <property type="term" value="F:mannan endo-1,4-beta-mannosidase activity"/>
    <property type="evidence" value="ECO:0007669"/>
    <property type="project" value="InterPro"/>
</dbReference>
<dbReference type="EMBL" id="AP024169">
    <property type="protein sequence ID" value="BCN30282.1"/>
    <property type="molecule type" value="Genomic_DNA"/>
</dbReference>
<sequence length="301" mass="35042">MKKRQLSNKNATKEVKKVYEYICSIYGNHIISGQQEDPREGNHDNENKYILENTGKLPAIRGLDYIHNDFKGVNERAREWWSKGGIVTICWHWGTPPDGIGYPSSQGTIDVEEALTEGTDLYNGMIAMIDEVAEALKELQKDHIPVLWRPLHEFDGAWFWWGKGGNECFIKLWRLIYDRYTNYHGLDNLIWVLGYCGDVHSGWYPGDEYVDIIGADTYSEGTQLAMYQKVVDIVGEEVPICYHENGPLPNPDDMITDGAKWAWFMTWHTIHIMEQNTVEYLKFIYQHDYVITLEQLPKWDR</sequence>
<dbReference type="PANTHER" id="PTHR40079">
    <property type="entry name" value="MANNAN ENDO-1,4-BETA-MANNOSIDASE E-RELATED"/>
    <property type="match status" value="1"/>
</dbReference>
<dbReference type="PRINTS" id="PR00739">
    <property type="entry name" value="GLHYDRLASE26"/>
</dbReference>
<dbReference type="InterPro" id="IPR017853">
    <property type="entry name" value="GH"/>
</dbReference>
<comment type="similarity">
    <text evidence="1 4">Belongs to the glycosyl hydrolase 26 family.</text>
</comment>
<accession>A0A7R7EK69</accession>
<organism evidence="6 7">
    <name type="scientific">Anaeromicropila herbilytica</name>
    <dbReference type="NCBI Taxonomy" id="2785025"/>
    <lineage>
        <taxon>Bacteria</taxon>
        <taxon>Bacillati</taxon>
        <taxon>Bacillota</taxon>
        <taxon>Clostridia</taxon>
        <taxon>Lachnospirales</taxon>
        <taxon>Lachnospiraceae</taxon>
        <taxon>Anaeromicropila</taxon>
    </lineage>
</organism>
<keyword evidence="2 4" id="KW-0378">Hydrolase</keyword>
<dbReference type="InterPro" id="IPR022790">
    <property type="entry name" value="GH26_dom"/>
</dbReference>
<dbReference type="Pfam" id="PF02156">
    <property type="entry name" value="Glyco_hydro_26"/>
    <property type="match status" value="1"/>
</dbReference>
<dbReference type="KEGG" id="ahb:bsdtb5_15770"/>
<feature type="active site" description="Nucleophile" evidence="4">
    <location>
        <position position="244"/>
    </location>
</feature>
<dbReference type="Proteomes" id="UP000595897">
    <property type="component" value="Chromosome"/>
</dbReference>
<dbReference type="SUPFAM" id="SSF51445">
    <property type="entry name" value="(Trans)glycosidases"/>
    <property type="match status" value="1"/>
</dbReference>
<dbReference type="InterPro" id="IPR000805">
    <property type="entry name" value="Glyco_hydro_26"/>
</dbReference>
<gene>
    <name evidence="6" type="ORF">bsdtb5_15770</name>
</gene>
<dbReference type="PANTHER" id="PTHR40079:SF4">
    <property type="entry name" value="GH26 DOMAIN-CONTAINING PROTEIN-RELATED"/>
    <property type="match status" value="1"/>
</dbReference>
<dbReference type="RefSeq" id="WP_271715515.1">
    <property type="nucleotide sequence ID" value="NZ_AP024169.1"/>
</dbReference>
<protein>
    <recommendedName>
        <fullName evidence="5">GH26 domain-containing protein</fullName>
    </recommendedName>
</protein>
<evidence type="ECO:0000256" key="3">
    <source>
        <dbReference type="ARBA" id="ARBA00023295"/>
    </source>
</evidence>
<evidence type="ECO:0000256" key="4">
    <source>
        <dbReference type="PROSITE-ProRule" id="PRU01100"/>
    </source>
</evidence>
<reference evidence="6 7" key="1">
    <citation type="submission" date="2020-11" db="EMBL/GenBank/DDBJ databases">
        <title>Draft genome sequencing of a Lachnospiraceae strain isolated from anoxic soil subjected to BSD treatment.</title>
        <authorList>
            <person name="Uek A."/>
            <person name="Tonouchi A."/>
        </authorList>
    </citation>
    <scope>NUCLEOTIDE SEQUENCE [LARGE SCALE GENOMIC DNA]</scope>
    <source>
        <strain evidence="6 7">TB5</strain>
    </source>
</reference>
<evidence type="ECO:0000256" key="1">
    <source>
        <dbReference type="ARBA" id="ARBA00007754"/>
    </source>
</evidence>
<feature type="active site" description="Proton donor" evidence="4">
    <location>
        <position position="153"/>
    </location>
</feature>
<evidence type="ECO:0000259" key="5">
    <source>
        <dbReference type="PROSITE" id="PS51764"/>
    </source>
</evidence>
<keyword evidence="7" id="KW-1185">Reference proteome</keyword>
<evidence type="ECO:0000313" key="6">
    <source>
        <dbReference type="EMBL" id="BCN30282.1"/>
    </source>
</evidence>
<keyword evidence="3 4" id="KW-0326">Glycosidase</keyword>
<name>A0A7R7EK69_9FIRM</name>
<dbReference type="GO" id="GO:0006080">
    <property type="term" value="P:substituted mannan metabolic process"/>
    <property type="evidence" value="ECO:0007669"/>
    <property type="project" value="InterPro"/>
</dbReference>
<dbReference type="Gene3D" id="3.20.20.80">
    <property type="entry name" value="Glycosidases"/>
    <property type="match status" value="1"/>
</dbReference>
<evidence type="ECO:0000313" key="7">
    <source>
        <dbReference type="Proteomes" id="UP000595897"/>
    </source>
</evidence>